<proteinExistence type="inferred from homology"/>
<dbReference type="Pfam" id="PF01370">
    <property type="entry name" value="Epimerase"/>
    <property type="match status" value="1"/>
</dbReference>
<organism evidence="4 5">
    <name type="scientific">Luteolibacter yonseiensis</name>
    <dbReference type="NCBI Taxonomy" id="1144680"/>
    <lineage>
        <taxon>Bacteria</taxon>
        <taxon>Pseudomonadati</taxon>
        <taxon>Verrucomicrobiota</taxon>
        <taxon>Verrucomicrobiia</taxon>
        <taxon>Verrucomicrobiales</taxon>
        <taxon>Verrucomicrobiaceae</taxon>
        <taxon>Luteolibacter</taxon>
    </lineage>
</organism>
<dbReference type="PANTHER" id="PTHR11092">
    <property type="entry name" value="SUGAR NUCLEOTIDE EPIMERASE RELATED"/>
    <property type="match status" value="1"/>
</dbReference>
<dbReference type="PANTHER" id="PTHR11092:SF0">
    <property type="entry name" value="EPIMERASE FAMILY PROTEIN SDR39U1"/>
    <property type="match status" value="1"/>
</dbReference>
<feature type="domain" description="NAD-dependent epimerase/dehydratase" evidence="2">
    <location>
        <begin position="8"/>
        <end position="211"/>
    </location>
</feature>
<dbReference type="AlphaFoldDB" id="A0A934R0X6"/>
<accession>A0A934R0X6</accession>
<evidence type="ECO:0000313" key="5">
    <source>
        <dbReference type="Proteomes" id="UP000600139"/>
    </source>
</evidence>
<evidence type="ECO:0000259" key="2">
    <source>
        <dbReference type="Pfam" id="PF01370"/>
    </source>
</evidence>
<dbReference type="EMBL" id="JAENIK010000004">
    <property type="protein sequence ID" value="MBK1814722.1"/>
    <property type="molecule type" value="Genomic_DNA"/>
</dbReference>
<name>A0A934R0X6_9BACT</name>
<comment type="caution">
    <text evidence="4">The sequence shown here is derived from an EMBL/GenBank/DDBJ whole genome shotgun (WGS) entry which is preliminary data.</text>
</comment>
<dbReference type="Proteomes" id="UP000600139">
    <property type="component" value="Unassembled WGS sequence"/>
</dbReference>
<keyword evidence="5" id="KW-1185">Reference proteome</keyword>
<reference evidence="4" key="1">
    <citation type="submission" date="2021-01" db="EMBL/GenBank/DDBJ databases">
        <title>Modified the classification status of verrucomicrobia.</title>
        <authorList>
            <person name="Feng X."/>
        </authorList>
    </citation>
    <scope>NUCLEOTIDE SEQUENCE</scope>
    <source>
        <strain evidence="4">JCM 18052</strain>
    </source>
</reference>
<comment type="similarity">
    <text evidence="1">Belongs to the NAD(P)-dependent epimerase/dehydratase family. SDR39U1 subfamily.</text>
</comment>
<dbReference type="InterPro" id="IPR001509">
    <property type="entry name" value="Epimerase_deHydtase"/>
</dbReference>
<protein>
    <submittedName>
        <fullName evidence="4">TIGR01777 family oxidoreductase</fullName>
    </submittedName>
</protein>
<dbReference type="SUPFAM" id="SSF51735">
    <property type="entry name" value="NAD(P)-binding Rossmann-fold domains"/>
    <property type="match status" value="1"/>
</dbReference>
<dbReference type="Gene3D" id="3.40.50.720">
    <property type="entry name" value="NAD(P)-binding Rossmann-like Domain"/>
    <property type="match status" value="1"/>
</dbReference>
<sequence length="298" mass="32370">MQPSERAAIVGVTGFIGRGLPALLARHGMATTGISRAGGGSVEGVDRWQSTDSMDFSGHRAIINLAGERIDRRWTEKNRRLFHESRVGLTTRIVEAIARLPEQERPEVLVNASAVGIYGDRGDEILSEEAAVGTDYMAGLCDDWEHAAQKADELGVRVVTLRIGVVLGPDGPAFEKLGRVIRLGLGGRLGSGKQWMPWVHHDDLRAAISHAVFSGSLRGPVNGSAPHPERNGDFTRKFAAALHRPAIFAAPAVVLRLVLGEFSTALLSSYRVVPSALERDGFRFRYPRLEDALGDLIR</sequence>
<dbReference type="NCBIfam" id="TIGR01777">
    <property type="entry name" value="yfcH"/>
    <property type="match status" value="1"/>
</dbReference>
<dbReference type="Pfam" id="PF08338">
    <property type="entry name" value="DUF1731"/>
    <property type="match status" value="1"/>
</dbReference>
<evidence type="ECO:0000256" key="1">
    <source>
        <dbReference type="ARBA" id="ARBA00009353"/>
    </source>
</evidence>
<dbReference type="InterPro" id="IPR013549">
    <property type="entry name" value="DUF1731"/>
</dbReference>
<gene>
    <name evidence="4" type="ORF">JIN84_03800</name>
</gene>
<feature type="domain" description="DUF1731" evidence="3">
    <location>
        <begin position="250"/>
        <end position="296"/>
    </location>
</feature>
<evidence type="ECO:0000313" key="4">
    <source>
        <dbReference type="EMBL" id="MBK1814722.1"/>
    </source>
</evidence>
<evidence type="ECO:0000259" key="3">
    <source>
        <dbReference type="Pfam" id="PF08338"/>
    </source>
</evidence>
<dbReference type="InterPro" id="IPR010099">
    <property type="entry name" value="SDR39U1"/>
</dbReference>
<dbReference type="RefSeq" id="WP_200349675.1">
    <property type="nucleotide sequence ID" value="NZ_BAABHZ010000010.1"/>
</dbReference>
<dbReference type="InterPro" id="IPR036291">
    <property type="entry name" value="NAD(P)-bd_dom_sf"/>
</dbReference>